<dbReference type="GO" id="GO:0008270">
    <property type="term" value="F:zinc ion binding"/>
    <property type="evidence" value="ECO:0007669"/>
    <property type="project" value="InterPro"/>
</dbReference>
<protein>
    <recommendedName>
        <fullName evidence="2">carbonic anhydrase</fullName>
        <ecNumber evidence="2">4.2.1.1</ecNumber>
    </recommendedName>
</protein>
<dbReference type="EMBL" id="BSFE01000001">
    <property type="protein sequence ID" value="GLK51028.1"/>
    <property type="molecule type" value="Genomic_DNA"/>
</dbReference>
<evidence type="ECO:0000256" key="1">
    <source>
        <dbReference type="ARBA" id="ARBA00010718"/>
    </source>
</evidence>
<dbReference type="Proteomes" id="UP001143486">
    <property type="component" value="Unassembled WGS sequence"/>
</dbReference>
<evidence type="ECO:0000313" key="10">
    <source>
        <dbReference type="Proteomes" id="UP001143486"/>
    </source>
</evidence>
<dbReference type="RefSeq" id="WP_271185421.1">
    <property type="nucleotide sequence ID" value="NZ_BSFE01000001.1"/>
</dbReference>
<evidence type="ECO:0000256" key="3">
    <source>
        <dbReference type="ARBA" id="ARBA00022723"/>
    </source>
</evidence>
<dbReference type="InterPro" id="IPR036398">
    <property type="entry name" value="CA_dom_sf"/>
</dbReference>
<reference evidence="9" key="1">
    <citation type="journal article" date="2014" name="Int. J. Syst. Evol. Microbiol.">
        <title>Complete genome sequence of Corynebacterium casei LMG S-19264T (=DSM 44701T), isolated from a smear-ripened cheese.</title>
        <authorList>
            <consortium name="US DOE Joint Genome Institute (JGI-PGF)"/>
            <person name="Walter F."/>
            <person name="Albersmeier A."/>
            <person name="Kalinowski J."/>
            <person name="Ruckert C."/>
        </authorList>
    </citation>
    <scope>NUCLEOTIDE SEQUENCE</scope>
    <source>
        <strain evidence="9">VKM B-1513</strain>
    </source>
</reference>
<dbReference type="PANTHER" id="PTHR18952:SF265">
    <property type="entry name" value="CARBONIC ANHYDRASE"/>
    <property type="match status" value="1"/>
</dbReference>
<evidence type="ECO:0000256" key="4">
    <source>
        <dbReference type="ARBA" id="ARBA00022833"/>
    </source>
</evidence>
<sequence length="244" mass="25935">MRKTLLAAGFGLAILPSAQAQHWTYEGHEGPDHWGELSESWGACSAGQQQSPIDLGTSSGLSLQSMAIDWPETIPGTVIDNGHTIQVNVEPGASLTIAGHEYALVQFHFHAASEHTINGRHAPMEVHFVHADSEGGLAVIGVMIEAGAPLASLGSVWAVNPQPGGSGGVAASIHLGEFLPADRSAWRYAGSLTTPPCSEVVTWTVFRHAVTASDAQIAWFEDRHPHSYRPALPLNRRHVLQIGG</sequence>
<keyword evidence="10" id="KW-1185">Reference proteome</keyword>
<keyword evidence="5" id="KW-0456">Lyase</keyword>
<keyword evidence="7" id="KW-0732">Signal</keyword>
<keyword evidence="3" id="KW-0479">Metal-binding</keyword>
<dbReference type="SUPFAM" id="SSF51069">
    <property type="entry name" value="Carbonic anhydrase"/>
    <property type="match status" value="1"/>
</dbReference>
<evidence type="ECO:0000313" key="9">
    <source>
        <dbReference type="EMBL" id="GLK51028.1"/>
    </source>
</evidence>
<evidence type="ECO:0000256" key="5">
    <source>
        <dbReference type="ARBA" id="ARBA00023239"/>
    </source>
</evidence>
<comment type="similarity">
    <text evidence="1">Belongs to the alpha-carbonic anhydrase family.</text>
</comment>
<dbReference type="PANTHER" id="PTHR18952">
    <property type="entry name" value="CARBONIC ANHYDRASE"/>
    <property type="match status" value="1"/>
</dbReference>
<organism evidence="9 10">
    <name type="scientific">Maricaulis virginensis</name>
    <dbReference type="NCBI Taxonomy" id="144022"/>
    <lineage>
        <taxon>Bacteria</taxon>
        <taxon>Pseudomonadati</taxon>
        <taxon>Pseudomonadota</taxon>
        <taxon>Alphaproteobacteria</taxon>
        <taxon>Maricaulales</taxon>
        <taxon>Maricaulaceae</taxon>
        <taxon>Maricaulis</taxon>
    </lineage>
</organism>
<dbReference type="Pfam" id="PF00194">
    <property type="entry name" value="Carb_anhydrase"/>
    <property type="match status" value="1"/>
</dbReference>
<dbReference type="CDD" id="cd03124">
    <property type="entry name" value="alpha_CA_prokaryotic_like"/>
    <property type="match status" value="1"/>
</dbReference>
<dbReference type="SMART" id="SM01057">
    <property type="entry name" value="Carb_anhydrase"/>
    <property type="match status" value="1"/>
</dbReference>
<dbReference type="GO" id="GO:0004089">
    <property type="term" value="F:carbonate dehydratase activity"/>
    <property type="evidence" value="ECO:0007669"/>
    <property type="project" value="UniProtKB-EC"/>
</dbReference>
<keyword evidence="4" id="KW-0862">Zinc</keyword>
<reference evidence="9" key="2">
    <citation type="submission" date="2023-01" db="EMBL/GenBank/DDBJ databases">
        <authorList>
            <person name="Sun Q."/>
            <person name="Evtushenko L."/>
        </authorList>
    </citation>
    <scope>NUCLEOTIDE SEQUENCE</scope>
    <source>
        <strain evidence="9">VKM B-1513</strain>
    </source>
</reference>
<dbReference type="AlphaFoldDB" id="A0A9W6MMI0"/>
<name>A0A9W6MMI0_9PROT</name>
<feature type="chain" id="PRO_5040899075" description="carbonic anhydrase" evidence="7">
    <location>
        <begin position="21"/>
        <end position="244"/>
    </location>
</feature>
<feature type="signal peptide" evidence="7">
    <location>
        <begin position="1"/>
        <end position="20"/>
    </location>
</feature>
<gene>
    <name evidence="9" type="ORF">GCM10017621_05360</name>
</gene>
<dbReference type="PROSITE" id="PS51144">
    <property type="entry name" value="ALPHA_CA_2"/>
    <property type="match status" value="1"/>
</dbReference>
<comment type="catalytic activity">
    <reaction evidence="6">
        <text>hydrogencarbonate + H(+) = CO2 + H2O</text>
        <dbReference type="Rhea" id="RHEA:10748"/>
        <dbReference type="ChEBI" id="CHEBI:15377"/>
        <dbReference type="ChEBI" id="CHEBI:15378"/>
        <dbReference type="ChEBI" id="CHEBI:16526"/>
        <dbReference type="ChEBI" id="CHEBI:17544"/>
        <dbReference type="EC" id="4.2.1.1"/>
    </reaction>
</comment>
<evidence type="ECO:0000256" key="6">
    <source>
        <dbReference type="ARBA" id="ARBA00048348"/>
    </source>
</evidence>
<comment type="caution">
    <text evidence="9">The sequence shown here is derived from an EMBL/GenBank/DDBJ whole genome shotgun (WGS) entry which is preliminary data.</text>
</comment>
<evidence type="ECO:0000259" key="8">
    <source>
        <dbReference type="PROSITE" id="PS51144"/>
    </source>
</evidence>
<dbReference type="InterPro" id="IPR001148">
    <property type="entry name" value="CA_dom"/>
</dbReference>
<proteinExistence type="inferred from homology"/>
<dbReference type="EC" id="4.2.1.1" evidence="2"/>
<evidence type="ECO:0000256" key="7">
    <source>
        <dbReference type="SAM" id="SignalP"/>
    </source>
</evidence>
<accession>A0A9W6MMI0</accession>
<dbReference type="InterPro" id="IPR023561">
    <property type="entry name" value="Carbonic_anhydrase_a-class"/>
</dbReference>
<evidence type="ECO:0000256" key="2">
    <source>
        <dbReference type="ARBA" id="ARBA00012925"/>
    </source>
</evidence>
<feature type="domain" description="Alpha-carbonic anhydrase" evidence="8">
    <location>
        <begin position="21"/>
        <end position="244"/>
    </location>
</feature>
<dbReference type="Gene3D" id="3.10.200.10">
    <property type="entry name" value="Alpha carbonic anhydrase"/>
    <property type="match status" value="1"/>
</dbReference>
<dbReference type="InterPro" id="IPR041891">
    <property type="entry name" value="Alpha_CA_prokaryot-like"/>
</dbReference>